<evidence type="ECO:0000256" key="10">
    <source>
        <dbReference type="ARBA" id="ARBA00023201"/>
    </source>
</evidence>
<sequence>MHHIVDVIIEKANMIEIFSVKPKKIHVEEAANGEEGQKEADHAEEDKEAEGEEVCRETESGGQAEIEKAVDEAIKWLDRNQLTKVDELEDKLKELEGICHPIIAKMYKGGGGDMPMGGDMPAGGGYGGGSTWSSGPDPKIEEADILRNPPILRRPSLISNQIPTPRAYFNSGSNRIAVNIHRRVAETGGNSSSSVDGSDENDLDVHNVESCAGLHDYEGFASKCQFLKANPDCSSDSFINYLKVFYCDCHDFSLLGYSILCIWLVALFYILGNTAADYFCCSLEKLSSLLKLPPTVAGVTLLPLGNGAPDVFASIAAFVGTDAGELGLNSVLGGAMFVTCIVVGTVSLCIANKRVQINRRCFVRDVIFLLITLASLSLILFVRKVTVIAAIAFVSIYVVYALGVVISEIVRKNIGNLKLDVVSPLLPVRASMFSHATEDDDSLFEPEDDEPPELNTYLSQCIWNSNVAIYSNQEVMKLSLLDDEVPPWGWTESMDGTEKFSYSKLLFLLEIPLTLPRRLTIPLVNEETWSKSYAVASAFMAPILLAFLWNTQGNVCSQSRTISYFIGLTVGFTLGVLSYHHTVSDHPPQRFMIVWVLGGFVMSIVWFYIIANELVGLLVSFGVIMGVNPSLLGLTVLAWGNSMGDLMSNVALTMQHGEDGVQIALSGCYASPMFNTLVGLGISMLLGAWAERPGSYIVPQDSGLFYTMAFLVTGLIWALVVLLQNDMHPTKLLGVGLISLYVMFVGLMVCSAMGLVPWAGIGRV</sequence>
<evidence type="ECO:0000256" key="7">
    <source>
        <dbReference type="ARBA" id="ARBA00022989"/>
    </source>
</evidence>
<feature type="transmembrane region" description="Helical" evidence="13">
    <location>
        <begin position="254"/>
        <end position="276"/>
    </location>
</feature>
<feature type="transmembrane region" description="Helical" evidence="13">
    <location>
        <begin position="362"/>
        <end position="382"/>
    </location>
</feature>
<dbReference type="GO" id="GO:0006813">
    <property type="term" value="P:potassium ion transport"/>
    <property type="evidence" value="ECO:0007669"/>
    <property type="project" value="UniProtKB-KW"/>
</dbReference>
<dbReference type="PANTHER" id="PTHR12266:SF0">
    <property type="entry name" value="MITOCHONDRIAL SODIUM_CALCIUM EXCHANGER PROTEIN"/>
    <property type="match status" value="1"/>
</dbReference>
<feature type="transmembrane region" description="Helical" evidence="13">
    <location>
        <begin position="591"/>
        <end position="611"/>
    </location>
</feature>
<evidence type="ECO:0000313" key="16">
    <source>
        <dbReference type="Proteomes" id="UP000813462"/>
    </source>
</evidence>
<feature type="transmembrane region" description="Helical" evidence="13">
    <location>
        <begin position="661"/>
        <end position="684"/>
    </location>
</feature>
<dbReference type="Proteomes" id="UP000813462">
    <property type="component" value="Unassembled WGS sequence"/>
</dbReference>
<evidence type="ECO:0000256" key="2">
    <source>
        <dbReference type="ARBA" id="ARBA00022448"/>
    </source>
</evidence>
<gene>
    <name evidence="15" type="ORF">FEM48_Zijuj01G0267900</name>
</gene>
<proteinExistence type="inferred from homology"/>
<feature type="transmembrane region" description="Helical" evidence="13">
    <location>
        <begin position="735"/>
        <end position="761"/>
    </location>
</feature>
<feature type="transmembrane region" description="Helical" evidence="13">
    <location>
        <begin position="704"/>
        <end position="723"/>
    </location>
</feature>
<dbReference type="InterPro" id="IPR044880">
    <property type="entry name" value="NCX_ion-bd_dom_sf"/>
</dbReference>
<evidence type="ECO:0000256" key="12">
    <source>
        <dbReference type="SAM" id="MobiDB-lite"/>
    </source>
</evidence>
<evidence type="ECO:0000256" key="11">
    <source>
        <dbReference type="ARBA" id="ARBA00038187"/>
    </source>
</evidence>
<evidence type="ECO:0000256" key="3">
    <source>
        <dbReference type="ARBA" id="ARBA00022449"/>
    </source>
</evidence>
<dbReference type="GO" id="GO:0015297">
    <property type="term" value="F:antiporter activity"/>
    <property type="evidence" value="ECO:0007669"/>
    <property type="project" value="UniProtKB-KW"/>
</dbReference>
<feature type="domain" description="Sodium/calcium exchanger membrane region" evidence="14">
    <location>
        <begin position="262"/>
        <end position="403"/>
    </location>
</feature>
<evidence type="ECO:0000256" key="6">
    <source>
        <dbReference type="ARBA" id="ARBA00022958"/>
    </source>
</evidence>
<keyword evidence="7 13" id="KW-1133">Transmembrane helix</keyword>
<dbReference type="Pfam" id="PF01699">
    <property type="entry name" value="Na_Ca_ex"/>
    <property type="match status" value="2"/>
</dbReference>
<dbReference type="Gene3D" id="1.20.1270.10">
    <property type="match status" value="1"/>
</dbReference>
<dbReference type="GO" id="GO:0006814">
    <property type="term" value="P:sodium ion transport"/>
    <property type="evidence" value="ECO:0007669"/>
    <property type="project" value="UniProtKB-KW"/>
</dbReference>
<dbReference type="InterPro" id="IPR051359">
    <property type="entry name" value="CaCA_antiporter"/>
</dbReference>
<feature type="transmembrane region" description="Helical" evidence="13">
    <location>
        <begin position="331"/>
        <end position="350"/>
    </location>
</feature>
<protein>
    <recommendedName>
        <fullName evidence="14">Sodium/calcium exchanger membrane region domain-containing protein</fullName>
    </recommendedName>
</protein>
<evidence type="ECO:0000259" key="14">
    <source>
        <dbReference type="Pfam" id="PF01699"/>
    </source>
</evidence>
<dbReference type="SUPFAM" id="SSF100934">
    <property type="entry name" value="Heat shock protein 70kD (HSP70), C-terminal subdomain"/>
    <property type="match status" value="1"/>
</dbReference>
<comment type="caution">
    <text evidence="15">The sequence shown here is derived from an EMBL/GenBank/DDBJ whole genome shotgun (WGS) entry which is preliminary data.</text>
</comment>
<feature type="region of interest" description="Disordered" evidence="12">
    <location>
        <begin position="30"/>
        <end position="65"/>
    </location>
</feature>
<accession>A0A978W535</accession>
<evidence type="ECO:0000256" key="4">
    <source>
        <dbReference type="ARBA" id="ARBA00022538"/>
    </source>
</evidence>
<evidence type="ECO:0000256" key="1">
    <source>
        <dbReference type="ARBA" id="ARBA00004141"/>
    </source>
</evidence>
<dbReference type="GO" id="GO:0008324">
    <property type="term" value="F:monoatomic cation transmembrane transporter activity"/>
    <property type="evidence" value="ECO:0007669"/>
    <property type="project" value="TreeGrafter"/>
</dbReference>
<keyword evidence="4" id="KW-0633">Potassium transport</keyword>
<evidence type="ECO:0000256" key="5">
    <source>
        <dbReference type="ARBA" id="ARBA00022692"/>
    </source>
</evidence>
<feature type="transmembrane region" description="Helical" evidence="13">
    <location>
        <begin position="617"/>
        <end position="640"/>
    </location>
</feature>
<keyword evidence="8" id="KW-0915">Sodium</keyword>
<keyword evidence="9 13" id="KW-0472">Membrane</keyword>
<feature type="compositionally biased region" description="Basic and acidic residues" evidence="12">
    <location>
        <begin position="30"/>
        <end position="45"/>
    </location>
</feature>
<keyword evidence="5 13" id="KW-0812">Transmembrane</keyword>
<comment type="subcellular location">
    <subcellularLocation>
        <location evidence="1">Membrane</location>
        <topology evidence="1">Multi-pass membrane protein</topology>
    </subcellularLocation>
</comment>
<keyword evidence="10" id="KW-0739">Sodium transport</keyword>
<dbReference type="EMBL" id="JAEACU010000001">
    <property type="protein sequence ID" value="KAH7547069.1"/>
    <property type="molecule type" value="Genomic_DNA"/>
</dbReference>
<comment type="similarity">
    <text evidence="11">Belongs to the Ca(2+):cation antiporter (CaCA) (TC 2.A.19) family. Cation/calcium exchanger (CCX) subfamily.</text>
</comment>
<dbReference type="InterPro" id="IPR004837">
    <property type="entry name" value="NaCa_Exmemb"/>
</dbReference>
<evidence type="ECO:0000256" key="8">
    <source>
        <dbReference type="ARBA" id="ARBA00023053"/>
    </source>
</evidence>
<evidence type="ECO:0000256" key="13">
    <source>
        <dbReference type="SAM" id="Phobius"/>
    </source>
</evidence>
<feature type="domain" description="Sodium/calcium exchanger membrane region" evidence="14">
    <location>
        <begin position="596"/>
        <end position="748"/>
    </location>
</feature>
<keyword evidence="10" id="KW-0406">Ion transport</keyword>
<feature type="compositionally biased region" description="Basic and acidic residues" evidence="12">
    <location>
        <begin position="53"/>
        <end position="65"/>
    </location>
</feature>
<dbReference type="PANTHER" id="PTHR12266">
    <property type="entry name" value="NA+/CA2+ K+ INDEPENDENT EXCHANGER"/>
    <property type="match status" value="1"/>
</dbReference>
<evidence type="ECO:0000313" key="15">
    <source>
        <dbReference type="EMBL" id="KAH7547069.1"/>
    </source>
</evidence>
<keyword evidence="2" id="KW-0813">Transport</keyword>
<name>A0A978W535_ZIZJJ</name>
<evidence type="ECO:0000256" key="9">
    <source>
        <dbReference type="ARBA" id="ARBA00023136"/>
    </source>
</evidence>
<feature type="transmembrane region" description="Helical" evidence="13">
    <location>
        <begin position="561"/>
        <end position="579"/>
    </location>
</feature>
<feature type="transmembrane region" description="Helical" evidence="13">
    <location>
        <begin position="388"/>
        <end position="410"/>
    </location>
</feature>
<reference evidence="15" key="1">
    <citation type="journal article" date="2021" name="Front. Plant Sci.">
        <title>Chromosome-Scale Genome Assembly for Chinese Sour Jujube and Insights Into Its Genome Evolution and Domestication Signature.</title>
        <authorList>
            <person name="Shen L.-Y."/>
            <person name="Luo H."/>
            <person name="Wang X.-L."/>
            <person name="Wang X.-M."/>
            <person name="Qiu X.-J."/>
            <person name="Liu H."/>
            <person name="Zhou S.-S."/>
            <person name="Jia K.-H."/>
            <person name="Nie S."/>
            <person name="Bao Y.-T."/>
            <person name="Zhang R.-G."/>
            <person name="Yun Q.-Z."/>
            <person name="Chai Y.-H."/>
            <person name="Lu J.-Y."/>
            <person name="Li Y."/>
            <person name="Zhao S.-W."/>
            <person name="Mao J.-F."/>
            <person name="Jia S.-G."/>
            <person name="Mao Y.-M."/>
        </authorList>
    </citation>
    <scope>NUCLEOTIDE SEQUENCE</scope>
    <source>
        <strain evidence="15">AT0</strain>
        <tissue evidence="15">Leaf</tissue>
    </source>
</reference>
<dbReference type="AlphaFoldDB" id="A0A978W535"/>
<organism evidence="15 16">
    <name type="scientific">Ziziphus jujuba var. spinosa</name>
    <dbReference type="NCBI Taxonomy" id="714518"/>
    <lineage>
        <taxon>Eukaryota</taxon>
        <taxon>Viridiplantae</taxon>
        <taxon>Streptophyta</taxon>
        <taxon>Embryophyta</taxon>
        <taxon>Tracheophyta</taxon>
        <taxon>Spermatophyta</taxon>
        <taxon>Magnoliopsida</taxon>
        <taxon>eudicotyledons</taxon>
        <taxon>Gunneridae</taxon>
        <taxon>Pentapetalae</taxon>
        <taxon>rosids</taxon>
        <taxon>fabids</taxon>
        <taxon>Rosales</taxon>
        <taxon>Rhamnaceae</taxon>
        <taxon>Paliureae</taxon>
        <taxon>Ziziphus</taxon>
    </lineage>
</organism>
<dbReference type="GO" id="GO:0016020">
    <property type="term" value="C:membrane"/>
    <property type="evidence" value="ECO:0007669"/>
    <property type="project" value="UniProtKB-SubCell"/>
</dbReference>
<dbReference type="Gene3D" id="1.20.1420.30">
    <property type="entry name" value="NCX, central ion-binding region"/>
    <property type="match status" value="2"/>
</dbReference>
<keyword evidence="3" id="KW-0050">Antiport</keyword>
<keyword evidence="6" id="KW-0630">Potassium</keyword>
<dbReference type="InterPro" id="IPR029048">
    <property type="entry name" value="HSP70_C_sf"/>
</dbReference>